<comment type="caution">
    <text evidence="1">The sequence shown here is derived from an EMBL/GenBank/DDBJ whole genome shotgun (WGS) entry which is preliminary data.</text>
</comment>
<dbReference type="RefSeq" id="WP_189457484.1">
    <property type="nucleotide sequence ID" value="NZ_BMWS01000015.1"/>
</dbReference>
<keyword evidence="2" id="KW-1185">Reference proteome</keyword>
<name>A0A918N3I3_9FLAO</name>
<dbReference type="EMBL" id="BMWS01000015">
    <property type="protein sequence ID" value="GGX21874.1"/>
    <property type="molecule type" value="Genomic_DNA"/>
</dbReference>
<proteinExistence type="predicted"/>
<dbReference type="Proteomes" id="UP000601108">
    <property type="component" value="Unassembled WGS sequence"/>
</dbReference>
<dbReference type="NCBIfam" id="NF047593">
    <property type="entry name" value="IS66_ISAeme5_TnpA"/>
    <property type="match status" value="1"/>
</dbReference>
<evidence type="ECO:0000313" key="1">
    <source>
        <dbReference type="EMBL" id="GGX21874.1"/>
    </source>
</evidence>
<organism evidence="1 2">
    <name type="scientific">Aquimarina muelleri</name>
    <dbReference type="NCBI Taxonomy" id="279356"/>
    <lineage>
        <taxon>Bacteria</taxon>
        <taxon>Pseudomonadati</taxon>
        <taxon>Bacteroidota</taxon>
        <taxon>Flavobacteriia</taxon>
        <taxon>Flavobacteriales</taxon>
        <taxon>Flavobacteriaceae</taxon>
        <taxon>Aquimarina</taxon>
    </lineage>
</organism>
<gene>
    <name evidence="1" type="ORF">GCM10007384_23980</name>
</gene>
<accession>A0A918N3I3</accession>
<protein>
    <recommendedName>
        <fullName evidence="3">Transposase</fullName>
    </recommendedName>
</protein>
<dbReference type="AlphaFoldDB" id="A0A918N3I3"/>
<evidence type="ECO:0000313" key="2">
    <source>
        <dbReference type="Proteomes" id="UP000601108"/>
    </source>
</evidence>
<reference evidence="1 2" key="1">
    <citation type="journal article" date="2014" name="Int. J. Syst. Evol. Microbiol.">
        <title>Complete genome sequence of Corynebacterium casei LMG S-19264T (=DSM 44701T), isolated from a smear-ripened cheese.</title>
        <authorList>
            <consortium name="US DOE Joint Genome Institute (JGI-PGF)"/>
            <person name="Walter F."/>
            <person name="Albersmeier A."/>
            <person name="Kalinowski J."/>
            <person name="Ruckert C."/>
        </authorList>
    </citation>
    <scope>NUCLEOTIDE SEQUENCE [LARGE SCALE GENOMIC DNA]</scope>
    <source>
        <strain evidence="1 2">KCTC 12285</strain>
    </source>
</reference>
<evidence type="ECO:0008006" key="3">
    <source>
        <dbReference type="Google" id="ProtNLM"/>
    </source>
</evidence>
<sequence length="89" mass="10048">MSKLSEAKRMRKLVSEYHISGQSQKAFAQSRGLTKDKLHYWVKKLSKESNNLSEASCSFIPIEVGDSEVSTSRFILIHLPNGLEIQIPV</sequence>